<dbReference type="InterPro" id="IPR010760">
    <property type="entry name" value="DNA-repair_Swi5"/>
</dbReference>
<dbReference type="Proteomes" id="UP000799118">
    <property type="component" value="Unassembled WGS sequence"/>
</dbReference>
<evidence type="ECO:0000313" key="5">
    <source>
        <dbReference type="Proteomes" id="UP000799118"/>
    </source>
</evidence>
<evidence type="ECO:0000256" key="3">
    <source>
        <dbReference type="ARBA" id="ARBA00023204"/>
    </source>
</evidence>
<proteinExistence type="inferred from homology"/>
<sequence>MLYLTFRSNKLESQRFKQKQINCQHELGTGPDADAEKIVNRHIKLLHRYNEAKDAAQILIGRLANLKETTVRQIHMDLDLPQGD</sequence>
<organism evidence="4 5">
    <name type="scientific">Gymnopus androsaceus JB14</name>
    <dbReference type="NCBI Taxonomy" id="1447944"/>
    <lineage>
        <taxon>Eukaryota</taxon>
        <taxon>Fungi</taxon>
        <taxon>Dikarya</taxon>
        <taxon>Basidiomycota</taxon>
        <taxon>Agaricomycotina</taxon>
        <taxon>Agaricomycetes</taxon>
        <taxon>Agaricomycetidae</taxon>
        <taxon>Agaricales</taxon>
        <taxon>Marasmiineae</taxon>
        <taxon>Omphalotaceae</taxon>
        <taxon>Gymnopus</taxon>
    </lineage>
</organism>
<dbReference type="PANTHER" id="PTHR28529">
    <property type="entry name" value="DNA REPAIR PROTEIN SWI5 HOMOLOG"/>
    <property type="match status" value="1"/>
</dbReference>
<dbReference type="OrthoDB" id="255837at2759"/>
<protein>
    <recommendedName>
        <fullName evidence="6">Swi5-domain-containing protein</fullName>
    </recommendedName>
</protein>
<dbReference type="Pfam" id="PF07061">
    <property type="entry name" value="Swi5"/>
    <property type="match status" value="1"/>
</dbReference>
<dbReference type="GO" id="GO:0000724">
    <property type="term" value="P:double-strand break repair via homologous recombination"/>
    <property type="evidence" value="ECO:0007669"/>
    <property type="project" value="TreeGrafter"/>
</dbReference>
<dbReference type="Gene3D" id="1.20.5.170">
    <property type="match status" value="1"/>
</dbReference>
<name>A0A6A4HJR2_9AGAR</name>
<reference evidence="4" key="1">
    <citation type="journal article" date="2019" name="Environ. Microbiol.">
        <title>Fungal ecological strategies reflected in gene transcription - a case study of two litter decomposers.</title>
        <authorList>
            <person name="Barbi F."/>
            <person name="Kohler A."/>
            <person name="Barry K."/>
            <person name="Baskaran P."/>
            <person name="Daum C."/>
            <person name="Fauchery L."/>
            <person name="Ihrmark K."/>
            <person name="Kuo A."/>
            <person name="LaButti K."/>
            <person name="Lipzen A."/>
            <person name="Morin E."/>
            <person name="Grigoriev I.V."/>
            <person name="Henrissat B."/>
            <person name="Lindahl B."/>
            <person name="Martin F."/>
        </authorList>
    </citation>
    <scope>NUCLEOTIDE SEQUENCE</scope>
    <source>
        <strain evidence="4">JB14</strain>
    </source>
</reference>
<accession>A0A6A4HJR2</accession>
<keyword evidence="5" id="KW-1185">Reference proteome</keyword>
<gene>
    <name evidence="4" type="ORF">BT96DRAFT_994929</name>
</gene>
<dbReference type="AlphaFoldDB" id="A0A6A4HJR2"/>
<dbReference type="GO" id="GO:0034974">
    <property type="term" value="C:Swi5-Swi2 complex"/>
    <property type="evidence" value="ECO:0007669"/>
    <property type="project" value="TreeGrafter"/>
</dbReference>
<dbReference type="PANTHER" id="PTHR28529:SF2">
    <property type="entry name" value="DNA REPAIR PROTEIN SWI5 HOMOLOG"/>
    <property type="match status" value="1"/>
</dbReference>
<keyword evidence="3" id="KW-0234">DNA repair</keyword>
<evidence type="ECO:0008006" key="6">
    <source>
        <dbReference type="Google" id="ProtNLM"/>
    </source>
</evidence>
<keyword evidence="2" id="KW-0227">DNA damage</keyword>
<evidence type="ECO:0000256" key="2">
    <source>
        <dbReference type="ARBA" id="ARBA00022763"/>
    </source>
</evidence>
<comment type="similarity">
    <text evidence="1">Belongs to the SWI5/SAE3 family.</text>
</comment>
<evidence type="ECO:0000313" key="4">
    <source>
        <dbReference type="EMBL" id="KAE9398306.1"/>
    </source>
</evidence>
<dbReference type="EMBL" id="ML769484">
    <property type="protein sequence ID" value="KAE9398306.1"/>
    <property type="molecule type" value="Genomic_DNA"/>
</dbReference>
<evidence type="ECO:0000256" key="1">
    <source>
        <dbReference type="ARBA" id="ARBA00008060"/>
    </source>
</evidence>
<dbReference type="GO" id="GO:0032798">
    <property type="term" value="C:Swi5-Sfr1 complex"/>
    <property type="evidence" value="ECO:0007669"/>
    <property type="project" value="TreeGrafter"/>
</dbReference>